<dbReference type="NCBIfam" id="TIGR00654">
    <property type="entry name" value="PhzF_family"/>
    <property type="match status" value="1"/>
</dbReference>
<comment type="caution">
    <text evidence="3">The sequence shown here is derived from an EMBL/GenBank/DDBJ whole genome shotgun (WGS) entry which is preliminary data.</text>
</comment>
<dbReference type="InterPro" id="IPR003719">
    <property type="entry name" value="Phenazine_PhzF-like"/>
</dbReference>
<dbReference type="GO" id="GO:0102943">
    <property type="term" value="F:trans-2,3-dihydro-3-hydroxy-anthranilate isomerase activity"/>
    <property type="evidence" value="ECO:0007669"/>
    <property type="project" value="UniProtKB-EC"/>
</dbReference>
<dbReference type="SUPFAM" id="SSF54506">
    <property type="entry name" value="Diaminopimelate epimerase-like"/>
    <property type="match status" value="1"/>
</dbReference>
<gene>
    <name evidence="3" type="ORF">GGQ83_003551</name>
</gene>
<proteinExistence type="inferred from homology"/>
<dbReference type="PANTHER" id="PTHR13774:SF32">
    <property type="entry name" value="ANTISENSE-ENHANCING SEQUENCE 1"/>
    <property type="match status" value="1"/>
</dbReference>
<dbReference type="Gene3D" id="3.10.310.10">
    <property type="entry name" value="Diaminopimelate Epimerase, Chain A, domain 1"/>
    <property type="match status" value="2"/>
</dbReference>
<evidence type="ECO:0000256" key="1">
    <source>
        <dbReference type="ARBA" id="ARBA00008270"/>
    </source>
</evidence>
<evidence type="ECO:0000313" key="3">
    <source>
        <dbReference type="EMBL" id="MBB3900081.1"/>
    </source>
</evidence>
<dbReference type="EMBL" id="JACIDJ010000008">
    <property type="protein sequence ID" value="MBB3900081.1"/>
    <property type="molecule type" value="Genomic_DNA"/>
</dbReference>
<feature type="active site" evidence="2">
    <location>
        <position position="46"/>
    </location>
</feature>
<evidence type="ECO:0000256" key="2">
    <source>
        <dbReference type="PIRSR" id="PIRSR016184-1"/>
    </source>
</evidence>
<keyword evidence="4" id="KW-1185">Reference proteome</keyword>
<dbReference type="Pfam" id="PF02567">
    <property type="entry name" value="PhzC-PhzF"/>
    <property type="match status" value="1"/>
</dbReference>
<name>A0A840AG64_9PROT</name>
<sequence>MELEYETADVFTTTRFGGNPLAVVHGAEALDGQRMQAIAREFNLSETVFVLPSGVADARLRIFTPGQEVPFAGHPNVGTAVLLARRMPGAPAMLRLEQEAGLVTAWISRNAAGTPTAAEIEAPLPLQLGANLDPAEVALCAGLPPGAIHMNGHPPIEAGCGLPFAIAEVEDVATLATATPDTAAFRRHLSRTGALLLHAPLGLGRRRVRMFSPLDGIGEDPATGSANCALAGLLLAVAGGSVLNLEVEQGIEMGRPSLLHLAARRDADGAIRVRVGGGVVPVARGTIWV</sequence>
<dbReference type="PANTHER" id="PTHR13774">
    <property type="entry name" value="PHENAZINE BIOSYNTHESIS PROTEIN"/>
    <property type="match status" value="1"/>
</dbReference>
<organism evidence="3 4">
    <name type="scientific">Roseococcus suduntuyensis</name>
    <dbReference type="NCBI Taxonomy" id="455361"/>
    <lineage>
        <taxon>Bacteria</taxon>
        <taxon>Pseudomonadati</taxon>
        <taxon>Pseudomonadota</taxon>
        <taxon>Alphaproteobacteria</taxon>
        <taxon>Acetobacterales</taxon>
        <taxon>Roseomonadaceae</taxon>
        <taxon>Roseococcus</taxon>
    </lineage>
</organism>
<comment type="similarity">
    <text evidence="1">Belongs to the PhzF family.</text>
</comment>
<dbReference type="RefSeq" id="WP_184386316.1">
    <property type="nucleotide sequence ID" value="NZ_JACIDJ010000008.1"/>
</dbReference>
<dbReference type="AlphaFoldDB" id="A0A840AG64"/>
<dbReference type="PIRSF" id="PIRSF016184">
    <property type="entry name" value="PhzC_PhzF"/>
    <property type="match status" value="1"/>
</dbReference>
<reference evidence="3 4" key="1">
    <citation type="submission" date="2020-08" db="EMBL/GenBank/DDBJ databases">
        <title>Genomic Encyclopedia of Type Strains, Phase IV (KMG-IV): sequencing the most valuable type-strain genomes for metagenomic binning, comparative biology and taxonomic classification.</title>
        <authorList>
            <person name="Goeker M."/>
        </authorList>
    </citation>
    <scope>NUCLEOTIDE SEQUENCE [LARGE SCALE GENOMIC DNA]</scope>
    <source>
        <strain evidence="3 4">DSM 19979</strain>
    </source>
</reference>
<evidence type="ECO:0000313" key="4">
    <source>
        <dbReference type="Proteomes" id="UP000553193"/>
    </source>
</evidence>
<protein>
    <submittedName>
        <fullName evidence="3">Trans-2,3-dihydro-3-hydroxyanthranilate isomerase</fullName>
        <ecNumber evidence="3">5.3.3.17</ecNumber>
    </submittedName>
</protein>
<dbReference type="GO" id="GO:0005737">
    <property type="term" value="C:cytoplasm"/>
    <property type="evidence" value="ECO:0007669"/>
    <property type="project" value="TreeGrafter"/>
</dbReference>
<dbReference type="EC" id="5.3.3.17" evidence="3"/>
<accession>A0A840AG64</accession>
<dbReference type="Proteomes" id="UP000553193">
    <property type="component" value="Unassembled WGS sequence"/>
</dbReference>
<keyword evidence="3" id="KW-0413">Isomerase</keyword>